<organism evidence="9">
    <name type="scientific">Phallusia mammillata</name>
    <dbReference type="NCBI Taxonomy" id="59560"/>
    <lineage>
        <taxon>Eukaryota</taxon>
        <taxon>Metazoa</taxon>
        <taxon>Chordata</taxon>
        <taxon>Tunicata</taxon>
        <taxon>Ascidiacea</taxon>
        <taxon>Phlebobranchia</taxon>
        <taxon>Ascidiidae</taxon>
        <taxon>Phallusia</taxon>
    </lineage>
</organism>
<feature type="compositionally biased region" description="Polar residues" evidence="7">
    <location>
        <begin position="323"/>
        <end position="333"/>
    </location>
</feature>
<dbReference type="EMBL" id="LR791056">
    <property type="protein sequence ID" value="CAB3266918.1"/>
    <property type="molecule type" value="mRNA"/>
</dbReference>
<dbReference type="GO" id="GO:0046983">
    <property type="term" value="F:protein dimerization activity"/>
    <property type="evidence" value="ECO:0007669"/>
    <property type="project" value="InterPro"/>
</dbReference>
<proteinExistence type="evidence at transcript level"/>
<dbReference type="InterPro" id="IPR011598">
    <property type="entry name" value="bHLH_dom"/>
</dbReference>
<feature type="region of interest" description="Disordered" evidence="7">
    <location>
        <begin position="674"/>
        <end position="696"/>
    </location>
</feature>
<gene>
    <name evidence="9" type="primary">Tfap4</name>
</gene>
<dbReference type="GO" id="GO:0000981">
    <property type="term" value="F:DNA-binding transcription factor activity, RNA polymerase II-specific"/>
    <property type="evidence" value="ECO:0007669"/>
    <property type="project" value="TreeGrafter"/>
</dbReference>
<dbReference type="GO" id="GO:0005634">
    <property type="term" value="C:nucleus"/>
    <property type="evidence" value="ECO:0007669"/>
    <property type="project" value="UniProtKB-SubCell"/>
</dbReference>
<feature type="region of interest" description="Disordered" evidence="7">
    <location>
        <begin position="42"/>
        <end position="64"/>
    </location>
</feature>
<keyword evidence="5" id="KW-0539">Nucleus</keyword>
<feature type="region of interest" description="Disordered" evidence="7">
    <location>
        <begin position="315"/>
        <end position="340"/>
    </location>
</feature>
<evidence type="ECO:0000256" key="3">
    <source>
        <dbReference type="ARBA" id="ARBA00023125"/>
    </source>
</evidence>
<dbReference type="Pfam" id="PF00010">
    <property type="entry name" value="HLH"/>
    <property type="match status" value="1"/>
</dbReference>
<dbReference type="PROSITE" id="PS50888">
    <property type="entry name" value="BHLH"/>
    <property type="match status" value="1"/>
</dbReference>
<evidence type="ECO:0000256" key="2">
    <source>
        <dbReference type="ARBA" id="ARBA00023015"/>
    </source>
</evidence>
<accession>A0A6F9DV60</accession>
<dbReference type="SUPFAM" id="SSF47459">
    <property type="entry name" value="HLH, helix-loop-helix DNA-binding domain"/>
    <property type="match status" value="1"/>
</dbReference>
<evidence type="ECO:0000256" key="4">
    <source>
        <dbReference type="ARBA" id="ARBA00023163"/>
    </source>
</evidence>
<dbReference type="CDD" id="cd11419">
    <property type="entry name" value="bHLHzip_TFAP4"/>
    <property type="match status" value="1"/>
</dbReference>
<evidence type="ECO:0000313" key="9">
    <source>
        <dbReference type="EMBL" id="CAB3266918.1"/>
    </source>
</evidence>
<keyword evidence="2" id="KW-0805">Transcription regulation</keyword>
<feature type="domain" description="BHLH" evidence="8">
    <location>
        <begin position="65"/>
        <end position="116"/>
    </location>
</feature>
<dbReference type="PANTHER" id="PTHR15741:SF27">
    <property type="entry name" value="TRANSCRIPTION FACTOR AP-4"/>
    <property type="match status" value="1"/>
</dbReference>
<keyword evidence="4" id="KW-0804">Transcription</keyword>
<evidence type="ECO:0000256" key="1">
    <source>
        <dbReference type="ARBA" id="ARBA00004123"/>
    </source>
</evidence>
<feature type="region of interest" description="Disordered" evidence="7">
    <location>
        <begin position="574"/>
        <end position="602"/>
    </location>
</feature>
<dbReference type="AlphaFoldDB" id="A0A6F9DV60"/>
<dbReference type="PANTHER" id="PTHR15741">
    <property type="entry name" value="BASIC HELIX-LOOP-HELIX ZIP TRANSCRIPTION FACTOR"/>
    <property type="match status" value="1"/>
</dbReference>
<protein>
    <submittedName>
        <fullName evidence="9">AP4 transcription factor</fullName>
    </submittedName>
</protein>
<dbReference type="GO" id="GO:0000978">
    <property type="term" value="F:RNA polymerase II cis-regulatory region sequence-specific DNA binding"/>
    <property type="evidence" value="ECO:0007669"/>
    <property type="project" value="TreeGrafter"/>
</dbReference>
<keyword evidence="6" id="KW-0175">Coiled coil</keyword>
<dbReference type="SMART" id="SM00353">
    <property type="entry name" value="HLH"/>
    <property type="match status" value="1"/>
</dbReference>
<evidence type="ECO:0000256" key="5">
    <source>
        <dbReference type="ARBA" id="ARBA00023242"/>
    </source>
</evidence>
<evidence type="ECO:0000259" key="8">
    <source>
        <dbReference type="PROSITE" id="PS50888"/>
    </source>
</evidence>
<evidence type="ECO:0000256" key="6">
    <source>
        <dbReference type="SAM" id="Coils"/>
    </source>
</evidence>
<dbReference type="Gene3D" id="4.10.280.10">
    <property type="entry name" value="Helix-loop-helix DNA-binding domain"/>
    <property type="match status" value="1"/>
</dbReference>
<dbReference type="InterPro" id="IPR052207">
    <property type="entry name" value="Max-like/E-box_TFs"/>
</dbReference>
<comment type="subcellular location">
    <subcellularLocation>
        <location evidence="1">Nucleus</location>
    </subcellularLocation>
</comment>
<name>A0A6F9DV60_9ASCI</name>
<evidence type="ECO:0000256" key="7">
    <source>
        <dbReference type="SAM" id="MobiDB-lite"/>
    </source>
</evidence>
<reference evidence="9" key="1">
    <citation type="submission" date="2020-04" db="EMBL/GenBank/DDBJ databases">
        <authorList>
            <person name="Neveu A P."/>
        </authorList>
    </citation>
    <scope>NUCLEOTIDE SEQUENCE</scope>
    <source>
        <tissue evidence="9">Whole embryo</tissue>
    </source>
</reference>
<dbReference type="InterPro" id="IPR036638">
    <property type="entry name" value="HLH_DNA-bd_sf"/>
</dbReference>
<keyword evidence="3" id="KW-0238">DNA-binding</keyword>
<feature type="coiled-coil region" evidence="6">
    <location>
        <begin position="164"/>
        <end position="198"/>
    </location>
</feature>
<sequence length="696" mass="75895">MGPTAVIPATSCVPGSSGSISLPNLAPIQSQELETHVIAVTPEDQSERDGESGGFFGQREQDRKVRREIANSNERRRMQSINAGFKSLKTILPHADGDKLSKAAILQQTAEYIFQLESDKLKLLDQNEKLRRSCAECSSPKHRAFLTDISEKDEGIGSPREEDLEDLRRDTIEVRQQLDKERRLRMVLEEKVRELEAKVYPEKLRELANSIAAQYKQNHPKQDDATTHRPTLPVTASDVQCVQVFDVAAYGKPTTVPATTCAQPQPSEQISNNSHAQKVLYPMATVSAGPAVHLSPVQTDTVPATVMSVSVPGTPEVEVKSPTLPTAKNQSAVPRSRQPLKKRAIEVSDIEPKPKVSKVTNLAHTFADPLSPPLSSPGEHQIGIVVPTASVITTNTSAPHPTHRQLAKKQQGSPLYSVHQTLFPHKIPEQVMQQQTIQLAIPENVKLEPVQPVPSPTHKYMTLSSIERLPQYAVQSVPQQQTATPTGLPTQLPGVIQSFRLAQNISAKPEEMTLNQLNSVPSLSMTLTQLNAVPNVTRSKATMMAPAAPQLAPRVQSQFLPLVTMDAILGRHTERRISTATTDSATSDEELPATKLPNPAVEHPEPACKVAVRTSSTNSDSPKTEVISPNSSVAAATTLSVLSSGPGSPPVMRHIDAVTTRRNLETIVQAIDHLEQQERRNSQDNPACVEENSAPR</sequence>